<feature type="domain" description="Transglutaminase-like" evidence="1">
    <location>
        <begin position="187"/>
        <end position="249"/>
    </location>
</feature>
<evidence type="ECO:0000313" key="3">
    <source>
        <dbReference type="Proteomes" id="UP001321763"/>
    </source>
</evidence>
<dbReference type="RefSeq" id="WP_129012262.1">
    <property type="nucleotide sequence ID" value="NZ_AP026816.1"/>
</dbReference>
<dbReference type="InterPro" id="IPR002931">
    <property type="entry name" value="Transglutaminase-like"/>
</dbReference>
<dbReference type="PANTHER" id="PTHR46333:SF2">
    <property type="entry name" value="CYTOKINESIS PROTEIN 3"/>
    <property type="match status" value="1"/>
</dbReference>
<dbReference type="InterPro" id="IPR052557">
    <property type="entry name" value="CAP/Cytokinesis_protein"/>
</dbReference>
<dbReference type="SMART" id="SM00460">
    <property type="entry name" value="TGc"/>
    <property type="match status" value="1"/>
</dbReference>
<reference evidence="2 3" key="1">
    <citation type="submission" date="2022-09" db="EMBL/GenBank/DDBJ databases">
        <title>complete genome sequences of Clostridium tetani str. KHSU-234311-028 isolated from soil.</title>
        <authorList>
            <person name="Sekizuka T."/>
            <person name="Shitada C."/>
            <person name="Takahashi M."/>
            <person name="Kuroda M."/>
        </authorList>
    </citation>
    <scope>NUCLEOTIDE SEQUENCE [LARGE SCALE GENOMIC DNA]</scope>
    <source>
        <strain evidence="2 3">KHSU-234311-028</strain>
    </source>
</reference>
<gene>
    <name evidence="2" type="ORF">K234311028_03040</name>
</gene>
<dbReference type="Gene3D" id="3.10.620.30">
    <property type="match status" value="1"/>
</dbReference>
<accession>A0ABC8EA49</accession>
<dbReference type="Proteomes" id="UP001321763">
    <property type="component" value="Chromosome"/>
</dbReference>
<organism evidence="2 3">
    <name type="scientific">Clostridium tetani</name>
    <dbReference type="NCBI Taxonomy" id="1513"/>
    <lineage>
        <taxon>Bacteria</taxon>
        <taxon>Bacillati</taxon>
        <taxon>Bacillota</taxon>
        <taxon>Clostridia</taxon>
        <taxon>Eubacteriales</taxon>
        <taxon>Clostridiaceae</taxon>
        <taxon>Clostridium</taxon>
    </lineage>
</organism>
<dbReference type="PANTHER" id="PTHR46333">
    <property type="entry name" value="CYTOKINESIS PROTEIN 3"/>
    <property type="match status" value="1"/>
</dbReference>
<sequence length="296" mass="34216">MDQAKSYIFRIVRDSKNDENYVVSNIKADNPKDLNRILKAEMENYPNTIEFKVKTEKIQETFNSLESAYDDYFKENRTKYPNIKYGIKLKNPDGKYNPADEYVDVIFEAKYVVYGTEEEIPAEKLRSYEDEAKKIAKDFVNKEIEGKNLSDAEKALKINDYLVKRAAYHHEGVNTYYVEDHIAYGVLSDRKKGVCESYAKAFQLLAEKSGLTSIYVTGQGKNPNKDKGEAHAWNMVKIDDQWYSIDATWNDIGEGSRYDYFLKSDDDMKATHTRSTDFNYPTGNGTKDFVAELKLK</sequence>
<evidence type="ECO:0000313" key="2">
    <source>
        <dbReference type="EMBL" id="BDR80058.1"/>
    </source>
</evidence>
<dbReference type="Pfam" id="PF01841">
    <property type="entry name" value="Transglut_core"/>
    <property type="match status" value="1"/>
</dbReference>
<evidence type="ECO:0000259" key="1">
    <source>
        <dbReference type="SMART" id="SM00460"/>
    </source>
</evidence>
<dbReference type="SUPFAM" id="SSF54001">
    <property type="entry name" value="Cysteine proteinases"/>
    <property type="match status" value="1"/>
</dbReference>
<protein>
    <recommendedName>
        <fullName evidence="1">Transglutaminase-like domain-containing protein</fullName>
    </recommendedName>
</protein>
<dbReference type="AlphaFoldDB" id="A0ABC8EA49"/>
<name>A0ABC8EA49_CLOTA</name>
<dbReference type="InterPro" id="IPR038765">
    <property type="entry name" value="Papain-like_cys_pep_sf"/>
</dbReference>
<proteinExistence type="predicted"/>
<dbReference type="EMBL" id="AP026818">
    <property type="protein sequence ID" value="BDR80058.1"/>
    <property type="molecule type" value="Genomic_DNA"/>
</dbReference>